<organism evidence="1 2">
    <name type="scientific">Sphingobium agri</name>
    <dbReference type="NCBI Taxonomy" id="2933566"/>
    <lineage>
        <taxon>Bacteria</taxon>
        <taxon>Pseudomonadati</taxon>
        <taxon>Pseudomonadota</taxon>
        <taxon>Alphaproteobacteria</taxon>
        <taxon>Sphingomonadales</taxon>
        <taxon>Sphingomonadaceae</taxon>
        <taxon>Sphingobium</taxon>
    </lineage>
</organism>
<name>A0ABT0E1M1_9SPHN</name>
<accession>A0ABT0E1M1</accession>
<reference evidence="1 2" key="1">
    <citation type="submission" date="2022-04" db="EMBL/GenBank/DDBJ databases">
        <authorList>
            <person name="Huq M.A."/>
        </authorList>
    </citation>
    <scope>NUCLEOTIDE SEQUENCE [LARGE SCALE GENOMIC DNA]</scope>
    <source>
        <strain evidence="1 2">MAH-33</strain>
    </source>
</reference>
<protein>
    <submittedName>
        <fullName evidence="1">STAS/SEC14 domain-containing protein</fullName>
    </submittedName>
</protein>
<dbReference type="RefSeq" id="WP_196225581.1">
    <property type="nucleotide sequence ID" value="NZ_JALKHS010000019.1"/>
</dbReference>
<gene>
    <name evidence="1" type="ORF">MU848_16905</name>
</gene>
<evidence type="ECO:0000313" key="2">
    <source>
        <dbReference type="Proteomes" id="UP001203512"/>
    </source>
</evidence>
<evidence type="ECO:0000313" key="1">
    <source>
        <dbReference type="EMBL" id="MCK0533272.1"/>
    </source>
</evidence>
<keyword evidence="2" id="KW-1185">Reference proteome</keyword>
<sequence>MYILEFDEQTRVLSQRASGFWNLAEFGRYHAEFTALLSRIRSDGRPIKMLFDSRDMPPQSAEVVNAFSKMTSADGMNADGRVAILVSGMLSKLQAQRISDNPLVKSFNDEAEARAWLAEPILSC</sequence>
<dbReference type="EMBL" id="JALKHS010000019">
    <property type="protein sequence ID" value="MCK0533272.1"/>
    <property type="molecule type" value="Genomic_DNA"/>
</dbReference>
<comment type="caution">
    <text evidence="1">The sequence shown here is derived from an EMBL/GenBank/DDBJ whole genome shotgun (WGS) entry which is preliminary data.</text>
</comment>
<proteinExistence type="predicted"/>
<dbReference type="Proteomes" id="UP001203512">
    <property type="component" value="Unassembled WGS sequence"/>
</dbReference>